<sequence>MFLLYRHLLFTSSSLPHKILKAENKKRGRECMNYTVAVIGGDARQIEMAEYLQESGVDVILIGFDLWNRNQAGIMKATGNGDVPWDCLHAVVLPVSGLKPNNKVEAAFSEQPLYLEQRWIHQINKECLIITGISSKELAIITEKMNRNSIALLERDDVAIYNSIPTAEGVLLMVMQETDITVHQSNTLVLGFGRTGQTIASTFLALGAYAKVGTGNPSEKARAEAMGLEVFNLSELKSVIQTADICINSIPTRVLTKDILVHVPNHTVLVDIASRPGGIDFGYAEKRGVKALQAPGLPGVVAPKTAGRILGRVISQLLDAN</sequence>
<dbReference type="Proteomes" id="UP000275076">
    <property type="component" value="Unassembled WGS sequence"/>
</dbReference>
<evidence type="ECO:0000313" key="3">
    <source>
        <dbReference type="Proteomes" id="UP000275076"/>
    </source>
</evidence>
<keyword evidence="3" id="KW-1185">Reference proteome</keyword>
<evidence type="ECO:0000313" key="2">
    <source>
        <dbReference type="EMBL" id="RSL32808.1"/>
    </source>
</evidence>
<comment type="caution">
    <text evidence="2">The sequence shown here is derived from an EMBL/GenBank/DDBJ whole genome shotgun (WGS) entry which is preliminary data.</text>
</comment>
<dbReference type="InterPro" id="IPR036291">
    <property type="entry name" value="NAD(P)-bd_dom_sf"/>
</dbReference>
<accession>A0A428N393</accession>
<dbReference type="NCBIfam" id="NF006162">
    <property type="entry name" value="PRK08306.1"/>
    <property type="match status" value="1"/>
</dbReference>
<dbReference type="EMBL" id="RBVX01000012">
    <property type="protein sequence ID" value="RSL32808.1"/>
    <property type="molecule type" value="Genomic_DNA"/>
</dbReference>
<reference evidence="2 3" key="1">
    <citation type="submission" date="2018-10" db="EMBL/GenBank/DDBJ databases">
        <title>Draft genome sequence of Bacillus salarius IM0101, isolated from a hypersaline soil in Inner Mongolia, China.</title>
        <authorList>
            <person name="Yamprayoonswat W."/>
            <person name="Boonvisut S."/>
            <person name="Jumpathong W."/>
            <person name="Sittihan S."/>
            <person name="Ruangsuj P."/>
            <person name="Wanthongcharoen S."/>
            <person name="Thongpramul N."/>
            <person name="Pimmason S."/>
            <person name="Yu B."/>
            <person name="Yasawong M."/>
        </authorList>
    </citation>
    <scope>NUCLEOTIDE SEQUENCE [LARGE SCALE GENOMIC DNA]</scope>
    <source>
        <strain evidence="2 3">IM0101</strain>
    </source>
</reference>
<dbReference type="InterPro" id="IPR014215">
    <property type="entry name" value="Dipicolinic_acid_synth_A"/>
</dbReference>
<proteinExistence type="predicted"/>
<dbReference type="Gene3D" id="3.40.50.720">
    <property type="entry name" value="NAD(P)-binding Rossmann-like Domain"/>
    <property type="match status" value="1"/>
</dbReference>
<protein>
    <submittedName>
        <fullName evidence="2">Dipicolinic acid synthetase subunit A</fullName>
    </submittedName>
</protein>
<dbReference type="NCBIfam" id="TIGR02853">
    <property type="entry name" value="spore_dpaA"/>
    <property type="match status" value="1"/>
</dbReference>
<evidence type="ECO:0000259" key="1">
    <source>
        <dbReference type="Pfam" id="PF16924"/>
    </source>
</evidence>
<feature type="domain" description="Dipicolinate synthase subunit A N-terminal" evidence="1">
    <location>
        <begin position="36"/>
        <end position="152"/>
    </location>
</feature>
<dbReference type="SUPFAM" id="SSF51735">
    <property type="entry name" value="NAD(P)-binding Rossmann-fold domains"/>
    <property type="match status" value="1"/>
</dbReference>
<dbReference type="Pfam" id="PF16924">
    <property type="entry name" value="DpaA_N"/>
    <property type="match status" value="1"/>
</dbReference>
<dbReference type="AlphaFoldDB" id="A0A428N393"/>
<name>A0A428N393_9BACI</name>
<gene>
    <name evidence="2" type="primary">dpaA</name>
    <name evidence="2" type="ORF">D7Z54_13765</name>
</gene>
<dbReference type="InterPro" id="IPR031629">
    <property type="entry name" value="DpaA_N"/>
</dbReference>
<dbReference type="OrthoDB" id="8840764at2"/>
<organism evidence="2 3">
    <name type="scientific">Salibacterium salarium</name>
    <dbReference type="NCBI Taxonomy" id="284579"/>
    <lineage>
        <taxon>Bacteria</taxon>
        <taxon>Bacillati</taxon>
        <taxon>Bacillota</taxon>
        <taxon>Bacilli</taxon>
        <taxon>Bacillales</taxon>
        <taxon>Bacillaceae</taxon>
    </lineage>
</organism>